<dbReference type="GO" id="GO:0098552">
    <property type="term" value="C:side of membrane"/>
    <property type="evidence" value="ECO:0007669"/>
    <property type="project" value="UniProtKB-ARBA"/>
</dbReference>
<dbReference type="Pfam" id="PF01145">
    <property type="entry name" value="Band_7"/>
    <property type="match status" value="1"/>
</dbReference>
<dbReference type="PANTHER" id="PTHR10264">
    <property type="entry name" value="BAND 7 PROTEIN-RELATED"/>
    <property type="match status" value="1"/>
</dbReference>
<dbReference type="PANTHER" id="PTHR10264:SF19">
    <property type="entry name" value="AT06885P-RELATED"/>
    <property type="match status" value="1"/>
</dbReference>
<comment type="similarity">
    <text evidence="1">Belongs to the band 7/mec-2 family.</text>
</comment>
<dbReference type="InterPro" id="IPR000719">
    <property type="entry name" value="Prot_kinase_dom"/>
</dbReference>
<dbReference type="PROSITE" id="PS50011">
    <property type="entry name" value="PROTEIN_KINASE_DOM"/>
    <property type="match status" value="1"/>
</dbReference>
<feature type="region of interest" description="Disordered" evidence="5">
    <location>
        <begin position="396"/>
        <end position="416"/>
    </location>
</feature>
<dbReference type="InterPro" id="IPR043202">
    <property type="entry name" value="Band-7_stomatin-like"/>
</dbReference>
<dbReference type="InterPro" id="IPR001972">
    <property type="entry name" value="Stomatin_HflK_fam"/>
</dbReference>
<organism evidence="7 8">
    <name type="scientific">Mycena citricolor</name>
    <dbReference type="NCBI Taxonomy" id="2018698"/>
    <lineage>
        <taxon>Eukaryota</taxon>
        <taxon>Fungi</taxon>
        <taxon>Dikarya</taxon>
        <taxon>Basidiomycota</taxon>
        <taxon>Agaricomycotina</taxon>
        <taxon>Agaricomycetes</taxon>
        <taxon>Agaricomycetidae</taxon>
        <taxon>Agaricales</taxon>
        <taxon>Marasmiineae</taxon>
        <taxon>Mycenaceae</taxon>
        <taxon>Mycena</taxon>
    </lineage>
</organism>
<keyword evidence="3 4" id="KW-0067">ATP-binding</keyword>
<dbReference type="SMART" id="SM00220">
    <property type="entry name" value="S_TKc"/>
    <property type="match status" value="1"/>
</dbReference>
<comment type="caution">
    <text evidence="7">The sequence shown here is derived from an EMBL/GenBank/DDBJ whole genome shotgun (WGS) entry which is preliminary data.</text>
</comment>
<dbReference type="InterPro" id="IPR017441">
    <property type="entry name" value="Protein_kinase_ATP_BS"/>
</dbReference>
<gene>
    <name evidence="7" type="ORF">MYCIT1_LOCUS38336</name>
</gene>
<feature type="domain" description="Protein kinase" evidence="6">
    <location>
        <begin position="21"/>
        <end position="289"/>
    </location>
</feature>
<proteinExistence type="inferred from homology"/>
<feature type="compositionally biased region" description="Basic and acidic residues" evidence="5">
    <location>
        <begin position="503"/>
        <end position="525"/>
    </location>
</feature>
<dbReference type="AlphaFoldDB" id="A0AAD2HZ81"/>
<evidence type="ECO:0000256" key="5">
    <source>
        <dbReference type="SAM" id="MobiDB-lite"/>
    </source>
</evidence>
<dbReference type="InterPro" id="IPR011009">
    <property type="entry name" value="Kinase-like_dom_sf"/>
</dbReference>
<dbReference type="FunFam" id="3.30.479.30:FF:000004">
    <property type="entry name" value="Putative membrane protease family, stomatin"/>
    <property type="match status" value="1"/>
</dbReference>
<protein>
    <recommendedName>
        <fullName evidence="6">Protein kinase domain-containing protein</fullName>
    </recommendedName>
</protein>
<dbReference type="GO" id="GO:0005524">
    <property type="term" value="F:ATP binding"/>
    <property type="evidence" value="ECO:0007669"/>
    <property type="project" value="UniProtKB-UniRule"/>
</dbReference>
<feature type="region of interest" description="Disordered" evidence="5">
    <location>
        <begin position="322"/>
        <end position="342"/>
    </location>
</feature>
<name>A0AAD2HZ81_9AGAR</name>
<dbReference type="PROSITE" id="PS00107">
    <property type="entry name" value="PROTEIN_KINASE_ATP"/>
    <property type="match status" value="1"/>
</dbReference>
<evidence type="ECO:0000313" key="7">
    <source>
        <dbReference type="EMBL" id="CAK5284848.1"/>
    </source>
</evidence>
<evidence type="ECO:0000256" key="4">
    <source>
        <dbReference type="PROSITE-ProRule" id="PRU10141"/>
    </source>
</evidence>
<dbReference type="PRINTS" id="PR00721">
    <property type="entry name" value="STOMATIN"/>
</dbReference>
<feature type="region of interest" description="Disordered" evidence="5">
    <location>
        <begin position="478"/>
        <end position="529"/>
    </location>
</feature>
<dbReference type="Proteomes" id="UP001295794">
    <property type="component" value="Unassembled WGS sequence"/>
</dbReference>
<dbReference type="InterPro" id="IPR008271">
    <property type="entry name" value="Ser/Thr_kinase_AS"/>
</dbReference>
<dbReference type="SMART" id="SM00244">
    <property type="entry name" value="PHB"/>
    <property type="match status" value="1"/>
</dbReference>
<evidence type="ECO:0000256" key="2">
    <source>
        <dbReference type="ARBA" id="ARBA00022741"/>
    </source>
</evidence>
<dbReference type="InterPro" id="IPR001107">
    <property type="entry name" value="Band_7"/>
</dbReference>
<reference evidence="7" key="1">
    <citation type="submission" date="2023-11" db="EMBL/GenBank/DDBJ databases">
        <authorList>
            <person name="De Vega J J."/>
            <person name="De Vega J J."/>
        </authorList>
    </citation>
    <scope>NUCLEOTIDE SEQUENCE</scope>
</reference>
<dbReference type="GO" id="GO:0005886">
    <property type="term" value="C:plasma membrane"/>
    <property type="evidence" value="ECO:0007669"/>
    <property type="project" value="InterPro"/>
</dbReference>
<dbReference type="EMBL" id="CAVNYO010000481">
    <property type="protein sequence ID" value="CAK5284848.1"/>
    <property type="molecule type" value="Genomic_DNA"/>
</dbReference>
<dbReference type="Gene3D" id="6.10.250.2090">
    <property type="match status" value="1"/>
</dbReference>
<sequence length="836" mass="90602">MSREASHLPDLTNTRIDSGHLHLTSFLGAGGFGKVYRAVDTRTSSDDPSLYAVKCLRNDALGTPHVTAIRRELRLHAFLQDLSGVVSFERAFIEDDFVFVVLELCAMDVHRFAVVERGRRRGPDAIRTLFLEMVDAVGQMHDRGVFHRDLKPGNILCDERGREVRIADFGLATSDEWPTDGQWGTTSFMSPEAMEAGRSGVYSARECDYWALAITFVVLVTGSYPWEAAHVSDKRYAAFRTDPVAFLNKYVRLSVPATNFIRWMLDPAARNRPTLKQIRDTVLQIDCFLLPAREKRVRRVLPPAVSSIPVVCALPSLDSEAPSALQSGASGAHPAPQRQGVKRRVKGAVRMPMPRQGAGDVQSIPSKMSKQMPVAAISCRRGSIENPSRAAAAVVAAPPQRKSMPNQATTRMPIPAVPGHRGSFARSSRQRAAGAVVRVNSNSLLSHRGAHLAAPQNTQLVHIPLRLLSEAVRAHPLPPSGYKMNGFDRKDRDASSSSSHGGHVVDHNAPHVTDEPEAAPRRAAEPGKQGHIIQVQPLKRGEMQVQHGLYGSLLQGLGTIVGLCGMVPCCPFPNPFREVQQGSVGLVSRFGQFYKSVDPGLVQVNVCTESLKTVDVKIQISPIGRQSVITRDNVNVEIDSVIYFQITNPYRSAFGISDLRTALIERAQTTLRHVVGARAVQSVVTEREAIAFEIAEIVGDVADKWGVAIEGILIKDIIFSPEVSASLSSAAQQKRLGESKVIAARAEVDAARLMRQAADILASPAAMQIRQLEALQTMAKTGNSKVIFVPMQLQSDVTGQLAGASSSGSNYGAMIQNEAGSDSVGRAGLLGSVSNL</sequence>
<keyword evidence="2 4" id="KW-0547">Nucleotide-binding</keyword>
<evidence type="ECO:0000256" key="3">
    <source>
        <dbReference type="ARBA" id="ARBA00022840"/>
    </source>
</evidence>
<dbReference type="Pfam" id="PF00069">
    <property type="entry name" value="Pkinase"/>
    <property type="match status" value="1"/>
</dbReference>
<dbReference type="InterPro" id="IPR036013">
    <property type="entry name" value="Band_7/SPFH_dom_sf"/>
</dbReference>
<dbReference type="Gene3D" id="3.30.479.30">
    <property type="entry name" value="Band 7 domain"/>
    <property type="match status" value="1"/>
</dbReference>
<dbReference type="SUPFAM" id="SSF117892">
    <property type="entry name" value="Band 7/SPFH domain"/>
    <property type="match status" value="1"/>
</dbReference>
<accession>A0AAD2HZ81</accession>
<dbReference type="Gene3D" id="1.10.510.10">
    <property type="entry name" value="Transferase(Phosphotransferase) domain 1"/>
    <property type="match status" value="1"/>
</dbReference>
<evidence type="ECO:0000313" key="8">
    <source>
        <dbReference type="Proteomes" id="UP001295794"/>
    </source>
</evidence>
<keyword evidence="8" id="KW-1185">Reference proteome</keyword>
<evidence type="ECO:0000256" key="1">
    <source>
        <dbReference type="ARBA" id="ARBA00008164"/>
    </source>
</evidence>
<dbReference type="PROSITE" id="PS00108">
    <property type="entry name" value="PROTEIN_KINASE_ST"/>
    <property type="match status" value="1"/>
</dbReference>
<feature type="binding site" evidence="4">
    <location>
        <position position="54"/>
    </location>
    <ligand>
        <name>ATP</name>
        <dbReference type="ChEBI" id="CHEBI:30616"/>
    </ligand>
</feature>
<dbReference type="GO" id="GO:0004672">
    <property type="term" value="F:protein kinase activity"/>
    <property type="evidence" value="ECO:0007669"/>
    <property type="project" value="InterPro"/>
</dbReference>
<dbReference type="CDD" id="cd13437">
    <property type="entry name" value="SPFH_alloslipin"/>
    <property type="match status" value="1"/>
</dbReference>
<dbReference type="SUPFAM" id="SSF56112">
    <property type="entry name" value="Protein kinase-like (PK-like)"/>
    <property type="match status" value="1"/>
</dbReference>
<evidence type="ECO:0000259" key="6">
    <source>
        <dbReference type="PROSITE" id="PS50011"/>
    </source>
</evidence>